<dbReference type="Gene3D" id="1.10.10.630">
    <property type="entry name" value="DnaD domain-like"/>
    <property type="match status" value="1"/>
</dbReference>
<dbReference type="RefSeq" id="WP_039218463.1">
    <property type="nucleotide sequence ID" value="NZ_JENW01000041.1"/>
</dbReference>
<dbReference type="InterPro" id="IPR034829">
    <property type="entry name" value="DnaD-like_sf"/>
</dbReference>
<feature type="region of interest" description="Disordered" evidence="2">
    <location>
        <begin position="124"/>
        <end position="180"/>
    </location>
</feature>
<feature type="domain" description="Phage replisome organiser N-terminal" evidence="3">
    <location>
        <begin position="6"/>
        <end position="125"/>
    </location>
</feature>
<dbReference type="Pfam" id="PF09681">
    <property type="entry name" value="Phage_rep_org_N"/>
    <property type="match status" value="1"/>
</dbReference>
<reference evidence="4 5" key="1">
    <citation type="submission" date="2014-02" db="EMBL/GenBank/DDBJ databases">
        <title>Plasmidome dynamics in the species complex Clostridium novyi sensu lato converts strains of independent lineages into distinctly different pathogens.</title>
        <authorList>
            <person name="Skarin H."/>
            <person name="Segerman B."/>
        </authorList>
    </citation>
    <scope>NUCLEOTIDE SEQUENCE [LARGE SCALE GENOMIC DNA]</scope>
    <source>
        <strain evidence="4 5">ATCC 27606</strain>
    </source>
</reference>
<dbReference type="AlphaFoldDB" id="A0AA40IUN1"/>
<evidence type="ECO:0000313" key="5">
    <source>
        <dbReference type="Proteomes" id="UP000027770"/>
    </source>
</evidence>
<evidence type="ECO:0000256" key="1">
    <source>
        <dbReference type="ARBA" id="ARBA00093462"/>
    </source>
</evidence>
<feature type="compositionally biased region" description="Basic and acidic residues" evidence="2">
    <location>
        <begin position="154"/>
        <end position="179"/>
    </location>
</feature>
<dbReference type="InterPro" id="IPR010056">
    <property type="entry name" value="Phage_rep_org__N"/>
</dbReference>
<name>A0AA40IUN1_CLONO</name>
<protein>
    <recommendedName>
        <fullName evidence="3">Phage replisome organiser N-terminal domain-containing protein</fullName>
    </recommendedName>
</protein>
<comment type="caution">
    <text evidence="4">The sequence shown here is derived from an EMBL/GenBank/DDBJ whole genome shotgun (WGS) entry which is preliminary data.</text>
</comment>
<comment type="similarity">
    <text evidence="1">Belongs to the DnaB/DnaD family.</text>
</comment>
<accession>A0AA40IUN1</accession>
<dbReference type="InterPro" id="IPR053162">
    <property type="entry name" value="DnaD"/>
</dbReference>
<dbReference type="PANTHER" id="PTHR37293:SF7">
    <property type="entry name" value="HYPOTHETICAL PHAGE PROTEIN"/>
    <property type="match status" value="1"/>
</dbReference>
<evidence type="ECO:0000313" key="4">
    <source>
        <dbReference type="EMBL" id="KEI16862.1"/>
    </source>
</evidence>
<dbReference type="SUPFAM" id="SSF158499">
    <property type="entry name" value="DnaD domain-like"/>
    <property type="match status" value="1"/>
</dbReference>
<dbReference type="NCBIfam" id="TIGR01446">
    <property type="entry name" value="DnaD_dom"/>
    <property type="match status" value="1"/>
</dbReference>
<dbReference type="Proteomes" id="UP000027770">
    <property type="component" value="Unassembled WGS sequence"/>
</dbReference>
<evidence type="ECO:0000259" key="3">
    <source>
        <dbReference type="Pfam" id="PF09681"/>
    </source>
</evidence>
<keyword evidence="5" id="KW-1185">Reference proteome</keyword>
<dbReference type="EMBL" id="JENW01000041">
    <property type="protein sequence ID" value="KEI16862.1"/>
    <property type="molecule type" value="Genomic_DNA"/>
</dbReference>
<proteinExistence type="inferred from homology"/>
<dbReference type="PANTHER" id="PTHR37293">
    <property type="entry name" value="PHAGE REPLICATION PROTEIN-RELATED"/>
    <property type="match status" value="1"/>
</dbReference>
<organism evidence="4 5">
    <name type="scientific">Clostridium novyi B str. ATCC 27606</name>
    <dbReference type="NCBI Taxonomy" id="1443123"/>
    <lineage>
        <taxon>Bacteria</taxon>
        <taxon>Bacillati</taxon>
        <taxon>Bacillota</taxon>
        <taxon>Clostridia</taxon>
        <taxon>Eubacteriales</taxon>
        <taxon>Clostridiaceae</taxon>
        <taxon>Clostridium</taxon>
    </lineage>
</organism>
<evidence type="ECO:0000256" key="2">
    <source>
        <dbReference type="SAM" id="MobiDB-lite"/>
    </source>
</evidence>
<sequence length="292" mass="34001">MAEIKWIKITTNMFDDEKIKLIDAMPERDTIHYVWIRLLVQAGKTNANGYIFLNENVPYTDEMLSTIFNRPLNSIRLALKTLSDFGMINVDKDNLIKILNWEKHQNVEGMEKIREQNRIRKQRQRAREKKAGLPEACPKNDTSCDGHVTVTQQNKRENKKEEKDKDIDIEREKEREDVSHSQANKLFNYAEKITSIPGILNLAALKLAIKKHGYEHVQKAIDKSVAVGKVDMAYINGILKNWKKEGYPEEKQNAVGSNKVDSFNNYEQRSYDFNELEKKLLGWQDDESEEQT</sequence>
<gene>
    <name evidence="4" type="ORF">Z959_08505</name>
</gene>
<dbReference type="InterPro" id="IPR006343">
    <property type="entry name" value="DnaB/C_C"/>
</dbReference>
<dbReference type="NCBIfam" id="TIGR01714">
    <property type="entry name" value="phage_rep_org_N"/>
    <property type="match status" value="1"/>
</dbReference>